<evidence type="ECO:0000256" key="1">
    <source>
        <dbReference type="SAM" id="MobiDB-lite"/>
    </source>
</evidence>
<accession>A0A3B0TL50</accession>
<feature type="region of interest" description="Disordered" evidence="1">
    <location>
        <begin position="39"/>
        <end position="62"/>
    </location>
</feature>
<name>A0A3B0TL50_9ZZZZ</name>
<evidence type="ECO:0000313" key="2">
    <source>
        <dbReference type="EMBL" id="VAW14077.1"/>
    </source>
</evidence>
<protein>
    <submittedName>
        <fullName evidence="2">Uncharacterized protein</fullName>
    </submittedName>
</protein>
<dbReference type="AlphaFoldDB" id="A0A3B0TL50"/>
<dbReference type="EMBL" id="UOEP01000031">
    <property type="protein sequence ID" value="VAW14077.1"/>
    <property type="molecule type" value="Genomic_DNA"/>
</dbReference>
<proteinExistence type="predicted"/>
<organism evidence="2">
    <name type="scientific">hydrothermal vent metagenome</name>
    <dbReference type="NCBI Taxonomy" id="652676"/>
    <lineage>
        <taxon>unclassified sequences</taxon>
        <taxon>metagenomes</taxon>
        <taxon>ecological metagenomes</taxon>
    </lineage>
</organism>
<sequence>MKAKVGFGHIAYIKTALSTSVPKHYKNTELESGIKRGITETNGASLGPPRSEVGVRYKKRHY</sequence>
<reference evidence="2" key="1">
    <citation type="submission" date="2018-06" db="EMBL/GenBank/DDBJ databases">
        <authorList>
            <person name="Zhirakovskaya E."/>
        </authorList>
    </citation>
    <scope>NUCLEOTIDE SEQUENCE</scope>
</reference>
<gene>
    <name evidence="2" type="ORF">MNBD_BACTEROID01-2787</name>
</gene>